<comment type="similarity">
    <text evidence="2">Belongs to the EccB family.</text>
</comment>
<evidence type="ECO:0000256" key="9">
    <source>
        <dbReference type="ARBA" id="ARBA00023136"/>
    </source>
</evidence>
<keyword evidence="3" id="KW-1003">Cell membrane</keyword>
<evidence type="ECO:0000256" key="6">
    <source>
        <dbReference type="ARBA" id="ARBA00022801"/>
    </source>
</evidence>
<evidence type="ECO:0000256" key="3">
    <source>
        <dbReference type="ARBA" id="ARBA00022475"/>
    </source>
</evidence>
<dbReference type="PANTHER" id="PTHR40765">
    <property type="entry name" value="ESX-2 SECRETION SYSTEM ATPASE ECCB2"/>
    <property type="match status" value="1"/>
</dbReference>
<evidence type="ECO:0000256" key="11">
    <source>
        <dbReference type="SAM" id="Phobius"/>
    </source>
</evidence>
<feature type="region of interest" description="Disordered" evidence="10">
    <location>
        <begin position="495"/>
        <end position="532"/>
    </location>
</feature>
<accession>A0A558C4X2</accession>
<evidence type="ECO:0000256" key="7">
    <source>
        <dbReference type="ARBA" id="ARBA00022840"/>
    </source>
</evidence>
<dbReference type="InterPro" id="IPR044857">
    <property type="entry name" value="T7SS_EccB_R1"/>
</dbReference>
<evidence type="ECO:0000256" key="5">
    <source>
        <dbReference type="ARBA" id="ARBA00022741"/>
    </source>
</evidence>
<dbReference type="InterPro" id="IPR042485">
    <property type="entry name" value="T7SS_EccB_R3"/>
</dbReference>
<keyword evidence="9 11" id="KW-0472">Membrane</keyword>
<proteinExistence type="inferred from homology"/>
<evidence type="ECO:0000256" key="10">
    <source>
        <dbReference type="SAM" id="MobiDB-lite"/>
    </source>
</evidence>
<keyword evidence="13" id="KW-1185">Reference proteome</keyword>
<reference evidence="12 13" key="1">
    <citation type="submission" date="2019-07" db="EMBL/GenBank/DDBJ databases">
        <authorList>
            <person name="Duangmal K."/>
            <person name="Teo W.F.A."/>
        </authorList>
    </citation>
    <scope>NUCLEOTIDE SEQUENCE [LARGE SCALE GENOMIC DNA]</scope>
    <source>
        <strain evidence="12 13">TBRC 6029</strain>
    </source>
</reference>
<dbReference type="GO" id="GO:0016787">
    <property type="term" value="F:hydrolase activity"/>
    <property type="evidence" value="ECO:0007669"/>
    <property type="project" value="UniProtKB-KW"/>
</dbReference>
<reference evidence="12 13" key="2">
    <citation type="submission" date="2019-08" db="EMBL/GenBank/DDBJ databases">
        <title>Amycolatopsis acidicola sp. nov., isolated from peat swamp forest soil.</title>
        <authorList>
            <person name="Srisuk N."/>
        </authorList>
    </citation>
    <scope>NUCLEOTIDE SEQUENCE [LARGE SCALE GENOMIC DNA]</scope>
    <source>
        <strain evidence="12 13">TBRC 6029</strain>
    </source>
</reference>
<dbReference type="EMBL" id="VJWX01000242">
    <property type="protein sequence ID" value="TVT43824.1"/>
    <property type="molecule type" value="Genomic_DNA"/>
</dbReference>
<evidence type="ECO:0000313" key="12">
    <source>
        <dbReference type="EMBL" id="TVT43824.1"/>
    </source>
</evidence>
<keyword evidence="5" id="KW-0547">Nucleotide-binding</keyword>
<dbReference type="NCBIfam" id="TIGR03919">
    <property type="entry name" value="T7SS_EccB"/>
    <property type="match status" value="1"/>
</dbReference>
<dbReference type="PANTHER" id="PTHR40765:SF2">
    <property type="entry name" value="ESX-2 SECRETION SYSTEM ATPASE ECCB2"/>
    <property type="match status" value="1"/>
</dbReference>
<dbReference type="GO" id="GO:0005576">
    <property type="term" value="C:extracellular region"/>
    <property type="evidence" value="ECO:0007669"/>
    <property type="project" value="TreeGrafter"/>
</dbReference>
<feature type="compositionally biased region" description="Low complexity" evidence="10">
    <location>
        <begin position="515"/>
        <end position="524"/>
    </location>
</feature>
<sequence length="532" mass="56260">MPSTPTTKSQVHAYQFVLRRMQSALVRRDSVMLHDPMRTHGRATLVGFILGLLGVVGFVIFGLINPSPSVPDSGIVIGKESGTIYVVSGSPKSLTPTFNLASARLLLMSLQKGGNTQVSPPTVVPDDSLKGIPHNRRTGIVDGPQLLPTSGQRISDDWGICDELMINRQLPESSQLQKATLQTTVFAGQSKLGDELNVDAAVLVQADNGKYYLIYRLPNNPNDPNANTVRAEVDPNQAAVVSTFKLNPGRIRHISIGLLNSIPLVPPLAPPQIPGVGGSSAFPTLKSAGLHVGSVFAVNSVSGSRDVYVLLQNGIQQVSQAVGDLVRAAQAGSNQVPQVSPDKISEVRQIQQTDRDFLPVSTMPSVVPTILDPITSPVTCLGWNIVNNQPHTVVSVGSTLPVPKDGKLIDIGKSNPEGQRIDHFYMSPGHGAVVQSATGAATFNRGPISLVTDTGLRYGIPDENTAKALGLDGARPAPEAIIALLPTGTSLNVTDAQKSYDDIPVAPSAGSYPSQQQQQQQQQQTSSTPGGN</sequence>
<keyword evidence="6" id="KW-0378">Hydrolase</keyword>
<dbReference type="GO" id="GO:0005524">
    <property type="term" value="F:ATP binding"/>
    <property type="evidence" value="ECO:0007669"/>
    <property type="project" value="UniProtKB-KW"/>
</dbReference>
<dbReference type="Proteomes" id="UP000320011">
    <property type="component" value="Unassembled WGS sequence"/>
</dbReference>
<feature type="transmembrane region" description="Helical" evidence="11">
    <location>
        <begin position="43"/>
        <end position="64"/>
    </location>
</feature>
<dbReference type="Pfam" id="PF05108">
    <property type="entry name" value="T7SS_ESX1_EccB"/>
    <property type="match status" value="1"/>
</dbReference>
<dbReference type="AlphaFoldDB" id="A0A558C4X2"/>
<evidence type="ECO:0000313" key="13">
    <source>
        <dbReference type="Proteomes" id="UP000320011"/>
    </source>
</evidence>
<organism evidence="12 13">
    <name type="scientific">Amycolatopsis rhizosphaerae</name>
    <dbReference type="NCBI Taxonomy" id="2053003"/>
    <lineage>
        <taxon>Bacteria</taxon>
        <taxon>Bacillati</taxon>
        <taxon>Actinomycetota</taxon>
        <taxon>Actinomycetes</taxon>
        <taxon>Pseudonocardiales</taxon>
        <taxon>Pseudonocardiaceae</taxon>
        <taxon>Amycolatopsis</taxon>
    </lineage>
</organism>
<comment type="subcellular location">
    <subcellularLocation>
        <location evidence="1">Cell membrane</location>
        <topology evidence="1">Single-pass membrane protein</topology>
    </subcellularLocation>
</comment>
<evidence type="ECO:0000256" key="1">
    <source>
        <dbReference type="ARBA" id="ARBA00004162"/>
    </source>
</evidence>
<dbReference type="OrthoDB" id="3847604at2"/>
<keyword evidence="4 11" id="KW-0812">Transmembrane</keyword>
<dbReference type="Gene3D" id="2.40.50.910">
    <property type="entry name" value="Type VII secretion system EccB, repeat 3 domain"/>
    <property type="match status" value="1"/>
</dbReference>
<evidence type="ECO:0000256" key="8">
    <source>
        <dbReference type="ARBA" id="ARBA00022989"/>
    </source>
</evidence>
<gene>
    <name evidence="12" type="primary">eccB</name>
    <name evidence="12" type="ORF">FNH05_22220</name>
</gene>
<protein>
    <submittedName>
        <fullName evidence="12">Type VII secretion protein EccB</fullName>
    </submittedName>
</protein>
<comment type="caution">
    <text evidence="12">The sequence shown here is derived from an EMBL/GenBank/DDBJ whole genome shotgun (WGS) entry which is preliminary data.</text>
</comment>
<evidence type="ECO:0000256" key="4">
    <source>
        <dbReference type="ARBA" id="ARBA00022692"/>
    </source>
</evidence>
<name>A0A558C4X2_9PSEU</name>
<keyword evidence="8 11" id="KW-1133">Transmembrane helix</keyword>
<dbReference type="InterPro" id="IPR007795">
    <property type="entry name" value="T7SS_EccB"/>
</dbReference>
<dbReference type="Gene3D" id="3.30.2390.20">
    <property type="entry name" value="Type VII secretion system EccB, repeat 1 domain"/>
    <property type="match status" value="1"/>
</dbReference>
<dbReference type="GO" id="GO:0005886">
    <property type="term" value="C:plasma membrane"/>
    <property type="evidence" value="ECO:0007669"/>
    <property type="project" value="UniProtKB-SubCell"/>
</dbReference>
<keyword evidence="7" id="KW-0067">ATP-binding</keyword>
<dbReference type="RefSeq" id="WP_144590643.1">
    <property type="nucleotide sequence ID" value="NZ_VJWX01000242.1"/>
</dbReference>
<evidence type="ECO:0000256" key="2">
    <source>
        <dbReference type="ARBA" id="ARBA00008149"/>
    </source>
</evidence>